<dbReference type="PANTHER" id="PTHR34378:SF1">
    <property type="entry name" value="GLUTAMATE--CYSTEINE LIGASE, CHLOROPLASTIC"/>
    <property type="match status" value="1"/>
</dbReference>
<evidence type="ECO:0000313" key="11">
    <source>
        <dbReference type="EMBL" id="QIP35557.1"/>
    </source>
</evidence>
<dbReference type="EMBL" id="CP050139">
    <property type="protein sequence ID" value="QIP35557.1"/>
    <property type="molecule type" value="Genomic_DNA"/>
</dbReference>
<dbReference type="PANTHER" id="PTHR34378">
    <property type="entry name" value="GLUTAMATE--CYSTEINE LIGASE, CHLOROPLASTIC"/>
    <property type="match status" value="1"/>
</dbReference>
<accession>A0A181CB40</accession>
<name>A0A181CB40_9PROT</name>
<dbReference type="RefSeq" id="WP_040000063.1">
    <property type="nucleotide sequence ID" value="NZ_CALMTF010000087.1"/>
</dbReference>
<proteinExistence type="inferred from homology"/>
<dbReference type="Proteomes" id="UP000502533">
    <property type="component" value="Chromosome"/>
</dbReference>
<evidence type="ECO:0000256" key="6">
    <source>
        <dbReference type="ARBA" id="ARBA00022741"/>
    </source>
</evidence>
<dbReference type="GO" id="GO:0006750">
    <property type="term" value="P:glutathione biosynthetic process"/>
    <property type="evidence" value="ECO:0007669"/>
    <property type="project" value="UniProtKB-UniRule"/>
</dbReference>
<dbReference type="NCBIfam" id="TIGR01436">
    <property type="entry name" value="glu_cys_lig_pln"/>
    <property type="match status" value="1"/>
</dbReference>
<comment type="function">
    <text evidence="10">Catalyzes the synthesis of gamma-glutamylcysteine (gamma-GC).</text>
</comment>
<dbReference type="PIRSF" id="PIRSF017901">
    <property type="entry name" value="GCL"/>
    <property type="match status" value="1"/>
</dbReference>
<comment type="catalytic activity">
    <reaction evidence="10">
        <text>L-cysteine + L-glutamate + ATP = gamma-L-glutamyl-L-cysteine + ADP + phosphate + H(+)</text>
        <dbReference type="Rhea" id="RHEA:13285"/>
        <dbReference type="ChEBI" id="CHEBI:15378"/>
        <dbReference type="ChEBI" id="CHEBI:29985"/>
        <dbReference type="ChEBI" id="CHEBI:30616"/>
        <dbReference type="ChEBI" id="CHEBI:35235"/>
        <dbReference type="ChEBI" id="CHEBI:43474"/>
        <dbReference type="ChEBI" id="CHEBI:58173"/>
        <dbReference type="ChEBI" id="CHEBI:456216"/>
        <dbReference type="EC" id="6.3.2.2"/>
    </reaction>
</comment>
<evidence type="ECO:0000256" key="7">
    <source>
        <dbReference type="ARBA" id="ARBA00022840"/>
    </source>
</evidence>
<evidence type="ECO:0000256" key="9">
    <source>
        <dbReference type="ARBA" id="ARBA00023157"/>
    </source>
</evidence>
<evidence type="ECO:0000256" key="4">
    <source>
        <dbReference type="ARBA" id="ARBA00022598"/>
    </source>
</evidence>
<dbReference type="EC" id="6.3.2.2" evidence="10"/>
<keyword evidence="4 10" id="KW-0436">Ligase</keyword>
<keyword evidence="7 10" id="KW-0067">ATP-binding</keyword>
<dbReference type="InterPro" id="IPR035434">
    <property type="entry name" value="GCL_bact_plant"/>
</dbReference>
<evidence type="ECO:0000313" key="12">
    <source>
        <dbReference type="Proteomes" id="UP000502533"/>
    </source>
</evidence>
<dbReference type="AlphaFoldDB" id="A0A181CB40"/>
<comment type="similarity">
    <text evidence="10">Belongs to the glutamate--cysteine ligase type 2 family. EgtA subfamily.</text>
</comment>
<comment type="subunit">
    <text evidence="3">Homodimer or monomer when oxidized or reduced, respectively.</text>
</comment>
<protein>
    <recommendedName>
        <fullName evidence="10">Glutamate--cysteine ligase</fullName>
        <ecNumber evidence="10">6.3.2.2</ecNumber>
    </recommendedName>
</protein>
<dbReference type="KEGG" id="kre:GWK63_08845"/>
<dbReference type="InterPro" id="IPR006336">
    <property type="entry name" value="GCS2"/>
</dbReference>
<keyword evidence="9" id="KW-1015">Disulfide bond</keyword>
<evidence type="ECO:0000256" key="1">
    <source>
        <dbReference type="ARBA" id="ARBA00005006"/>
    </source>
</evidence>
<evidence type="ECO:0000256" key="3">
    <source>
        <dbReference type="ARBA" id="ARBA00011153"/>
    </source>
</evidence>
<evidence type="ECO:0000256" key="10">
    <source>
        <dbReference type="PIRNR" id="PIRNR017901"/>
    </source>
</evidence>
<keyword evidence="5" id="KW-0317">Glutathione biosynthesis</keyword>
<dbReference type="GO" id="GO:0005524">
    <property type="term" value="F:ATP binding"/>
    <property type="evidence" value="ECO:0007669"/>
    <property type="project" value="UniProtKB-UniRule"/>
</dbReference>
<keyword evidence="8" id="KW-0809">Transit peptide</keyword>
<gene>
    <name evidence="11" type="ORF">GWK63_08845</name>
</gene>
<keyword evidence="12" id="KW-1185">Reference proteome</keyword>
<dbReference type="GO" id="GO:0004357">
    <property type="term" value="F:glutamate-cysteine ligase activity"/>
    <property type="evidence" value="ECO:0007669"/>
    <property type="project" value="UniProtKB-UniRule"/>
</dbReference>
<organism evidence="11 12">
    <name type="scientific">Komagataeibacter rhaeticus</name>
    <dbReference type="NCBI Taxonomy" id="215221"/>
    <lineage>
        <taxon>Bacteria</taxon>
        <taxon>Pseudomonadati</taxon>
        <taxon>Pseudomonadota</taxon>
        <taxon>Alphaproteobacteria</taxon>
        <taxon>Acetobacterales</taxon>
        <taxon>Acetobacteraceae</taxon>
        <taxon>Komagataeibacter</taxon>
    </lineage>
</organism>
<dbReference type="Gene3D" id="3.30.590.20">
    <property type="match status" value="1"/>
</dbReference>
<dbReference type="Pfam" id="PF04107">
    <property type="entry name" value="GCS2"/>
    <property type="match status" value="1"/>
</dbReference>
<dbReference type="InterPro" id="IPR014746">
    <property type="entry name" value="Gln_synth/guanido_kin_cat_dom"/>
</dbReference>
<sequence>MSNPGAHNSNVIESFDQMVGILAAGARPRSEWRIGTEHEKFGFVKPDAAGPGRRAWSSPPYAPRGIEALLRDLAAEHGGTRWEEIIDRGALIGLKGRADAKGSSISLEPGGQFELSGAPLASLHQTEAEMAQHFSAIRPGCAELGLGFAPLGFHPTATRADIPWMPKSRYAIMRNYMPRVGALGLDMMLRTCTVQVNLDFGSEADMARKMRVSLALQPVATALFASSPFYEGRPNGFLSNRARVWTDTDNARAGMPLFFMRDGFSFARYVDWLLDVPMYFIMHNGEMVDVAGCSFRAWLDGTDLPGLPGVRPTIGDFEDHLTTAFPDVRLKQFLEMRGADAGSPAMMLAQSALWTGILYDDATLHAAEALVQEHAWEEYVALRAAVPRTGLETPWAGGTLRGLAARMIELATDGLRARALRDGAGHDETRYLAPLHEIATGGPTQAEAWLAAYHGRWQGDVTRIFAEAAV</sequence>
<evidence type="ECO:0000256" key="2">
    <source>
        <dbReference type="ARBA" id="ARBA00010253"/>
    </source>
</evidence>
<dbReference type="GeneID" id="85022261"/>
<reference evidence="11 12" key="1">
    <citation type="submission" date="2020-03" db="EMBL/GenBank/DDBJ databases">
        <title>Isolation of cellulose-producing strains, genome characterization and application of the synthesized cellulose films as an economical and sustainable material for piezoelectric sensor construction.</title>
        <authorList>
            <person name="Mangayil R.K."/>
        </authorList>
    </citation>
    <scope>NUCLEOTIDE SEQUENCE [LARGE SCALE GENOMIC DNA]</scope>
    <source>
        <strain evidence="11 12">ENS 9a1a</strain>
    </source>
</reference>
<evidence type="ECO:0000256" key="5">
    <source>
        <dbReference type="ARBA" id="ARBA00022684"/>
    </source>
</evidence>
<comment type="similarity">
    <text evidence="2">Belongs to the carboxylate-amine ligase family. Glutamate--cysteine ligase type 2 subfamily.</text>
</comment>
<dbReference type="InterPro" id="IPR011556">
    <property type="entry name" value="Glut_cys_lig_pln_type"/>
</dbReference>
<evidence type="ECO:0000256" key="8">
    <source>
        <dbReference type="ARBA" id="ARBA00022946"/>
    </source>
</evidence>
<keyword evidence="6 10" id="KW-0547">Nucleotide-binding</keyword>
<comment type="pathway">
    <text evidence="1">Sulfur metabolism; glutathione biosynthesis; glutathione from L-cysteine and L-glutamate: step 1/2.</text>
</comment>
<dbReference type="SUPFAM" id="SSF55931">
    <property type="entry name" value="Glutamine synthetase/guanido kinase"/>
    <property type="match status" value="1"/>
</dbReference>